<reference evidence="2" key="1">
    <citation type="journal article" date="2019" name="Int. J. Syst. Evol. Microbiol.">
        <title>The Global Catalogue of Microorganisms (GCM) 10K type strain sequencing project: providing services to taxonomists for standard genome sequencing and annotation.</title>
        <authorList>
            <consortium name="The Broad Institute Genomics Platform"/>
            <consortium name="The Broad Institute Genome Sequencing Center for Infectious Disease"/>
            <person name="Wu L."/>
            <person name="Ma J."/>
        </authorList>
    </citation>
    <scope>NUCLEOTIDE SEQUENCE [LARGE SCALE GENOMIC DNA]</scope>
    <source>
        <strain evidence="2">KCTC 12848</strain>
    </source>
</reference>
<dbReference type="EMBL" id="JBHUJD010000012">
    <property type="protein sequence ID" value="MFD2310863.1"/>
    <property type="molecule type" value="Genomic_DNA"/>
</dbReference>
<sequence>MSGTVEFIAPYLPLKIDNVSWNGDVLLLSSTEWSLRVDSVWRILAGKKMLFGCWDDDANKIVADLEGLSVTSVFWVTPEEPIDLSLVLSNGTRLEVLCCLSFEPWVVNLPDNSVFVGNS</sequence>
<evidence type="ECO:0000313" key="1">
    <source>
        <dbReference type="EMBL" id="MFD2310863.1"/>
    </source>
</evidence>
<dbReference type="Proteomes" id="UP001597425">
    <property type="component" value="Unassembled WGS sequence"/>
</dbReference>
<name>A0ABW5EEX9_9GAMM</name>
<organism evidence="1 2">
    <name type="scientific">Microbulbifer halophilus</name>
    <dbReference type="NCBI Taxonomy" id="453963"/>
    <lineage>
        <taxon>Bacteria</taxon>
        <taxon>Pseudomonadati</taxon>
        <taxon>Pseudomonadota</taxon>
        <taxon>Gammaproteobacteria</taxon>
        <taxon>Cellvibrionales</taxon>
        <taxon>Microbulbiferaceae</taxon>
        <taxon>Microbulbifer</taxon>
    </lineage>
</organism>
<accession>A0ABW5EEX9</accession>
<dbReference type="RefSeq" id="WP_265720915.1">
    <property type="nucleotide sequence ID" value="NZ_JAPIVK010000007.1"/>
</dbReference>
<gene>
    <name evidence="1" type="ORF">ACFSKX_10590</name>
</gene>
<keyword evidence="2" id="KW-1185">Reference proteome</keyword>
<proteinExistence type="predicted"/>
<protein>
    <submittedName>
        <fullName evidence="1">Uncharacterized protein</fullName>
    </submittedName>
</protein>
<evidence type="ECO:0000313" key="2">
    <source>
        <dbReference type="Proteomes" id="UP001597425"/>
    </source>
</evidence>
<comment type="caution">
    <text evidence="1">The sequence shown here is derived from an EMBL/GenBank/DDBJ whole genome shotgun (WGS) entry which is preliminary data.</text>
</comment>